<reference evidence="5 6" key="1">
    <citation type="submission" date="2020-04" db="EMBL/GenBank/DDBJ databases">
        <title>The draft genome of Kluyvera sichuanensis strain SCKS090646.</title>
        <authorList>
            <person name="Wei L."/>
            <person name="Liu L."/>
            <person name="Feng Y."/>
            <person name="Zong Z."/>
        </authorList>
    </citation>
    <scope>NUCLEOTIDE SEQUENCE [LARGE SCALE GENOMIC DNA]</scope>
    <source>
        <strain evidence="5 6">090646</strain>
    </source>
</reference>
<accession>A0ABR6RYX4</accession>
<dbReference type="SMART" id="SM00530">
    <property type="entry name" value="HTH_XRE"/>
    <property type="match status" value="1"/>
</dbReference>
<dbReference type="InterPro" id="IPR025698">
    <property type="entry name" value="2TM_dom"/>
</dbReference>
<dbReference type="PANTHER" id="PTHR46558:SF15">
    <property type="entry name" value="HELIX-TURN-HELIX DOMAIN PROTEIN"/>
    <property type="match status" value="1"/>
</dbReference>
<evidence type="ECO:0000256" key="3">
    <source>
        <dbReference type="SAM" id="Phobius"/>
    </source>
</evidence>
<dbReference type="Pfam" id="PF01381">
    <property type="entry name" value="HTH_3"/>
    <property type="match status" value="1"/>
</dbReference>
<gene>
    <name evidence="5" type="ORF">HII27_21850</name>
</gene>
<keyword evidence="3" id="KW-1133">Transmembrane helix</keyword>
<keyword evidence="3" id="KW-0472">Membrane</keyword>
<evidence type="ECO:0000256" key="1">
    <source>
        <dbReference type="ARBA" id="ARBA00023125"/>
    </source>
</evidence>
<keyword evidence="6" id="KW-1185">Reference proteome</keyword>
<feature type="transmembrane region" description="Helical" evidence="3">
    <location>
        <begin position="88"/>
        <end position="108"/>
    </location>
</feature>
<proteinExistence type="predicted"/>
<evidence type="ECO:0000313" key="6">
    <source>
        <dbReference type="Proteomes" id="UP000607331"/>
    </source>
</evidence>
<dbReference type="PANTHER" id="PTHR46558">
    <property type="entry name" value="TRACRIPTIONAL REGULATORY PROTEIN-RELATED-RELATED"/>
    <property type="match status" value="1"/>
</dbReference>
<feature type="domain" description="HTH cro/C1-type" evidence="4">
    <location>
        <begin position="7"/>
        <end position="60"/>
    </location>
</feature>
<dbReference type="PROSITE" id="PS50943">
    <property type="entry name" value="HTH_CROC1"/>
    <property type="match status" value="1"/>
</dbReference>
<dbReference type="RefSeq" id="WP_185669512.1">
    <property type="nucleotide sequence ID" value="NZ_JABBJF010000029.1"/>
</dbReference>
<organism evidence="5 6">
    <name type="scientific">Kluyvera sichuanensis</name>
    <dbReference type="NCBI Taxonomy" id="2725494"/>
    <lineage>
        <taxon>Bacteria</taxon>
        <taxon>Pseudomonadati</taxon>
        <taxon>Pseudomonadota</taxon>
        <taxon>Gammaproteobacteria</taxon>
        <taxon>Enterobacterales</taxon>
        <taxon>Enterobacteriaceae</taxon>
        <taxon>Kluyvera</taxon>
    </lineage>
</organism>
<keyword evidence="3" id="KW-0812">Transmembrane</keyword>
<dbReference type="InterPro" id="IPR010982">
    <property type="entry name" value="Lambda_DNA-bd_dom_sf"/>
</dbReference>
<sequence>MSTSEKIKAYRLKNAWSQEQLAQLASLSVRTIQRIENGHTPGLETISALASVFNVTVSALSEETEAASEALDTRIHDARQRVQEETRFYRTLTIATLVCAGLMAVNYFYSPGSYWSLIVTLIWGSLIAFRGLRTFVLRERIAQWQHNRMQRLLREKNATSTPDKPHADSDANS</sequence>
<feature type="transmembrane region" description="Helical" evidence="3">
    <location>
        <begin position="114"/>
        <end position="132"/>
    </location>
</feature>
<comment type="caution">
    <text evidence="5">The sequence shown here is derived from an EMBL/GenBank/DDBJ whole genome shotgun (WGS) entry which is preliminary data.</text>
</comment>
<dbReference type="CDD" id="cd00093">
    <property type="entry name" value="HTH_XRE"/>
    <property type="match status" value="1"/>
</dbReference>
<name>A0ABR6RYX4_9ENTR</name>
<dbReference type="Proteomes" id="UP000607331">
    <property type="component" value="Unassembled WGS sequence"/>
</dbReference>
<dbReference type="Gene3D" id="1.10.260.40">
    <property type="entry name" value="lambda repressor-like DNA-binding domains"/>
    <property type="match status" value="1"/>
</dbReference>
<dbReference type="Pfam" id="PF13239">
    <property type="entry name" value="2TM"/>
    <property type="match status" value="1"/>
</dbReference>
<dbReference type="EMBL" id="JABBJF010000029">
    <property type="protein sequence ID" value="MBC1188343.1"/>
    <property type="molecule type" value="Genomic_DNA"/>
</dbReference>
<feature type="region of interest" description="Disordered" evidence="2">
    <location>
        <begin position="153"/>
        <end position="173"/>
    </location>
</feature>
<evidence type="ECO:0000259" key="4">
    <source>
        <dbReference type="PROSITE" id="PS50943"/>
    </source>
</evidence>
<keyword evidence="1" id="KW-0238">DNA-binding</keyword>
<dbReference type="InterPro" id="IPR001387">
    <property type="entry name" value="Cro/C1-type_HTH"/>
</dbReference>
<evidence type="ECO:0000313" key="5">
    <source>
        <dbReference type="EMBL" id="MBC1188343.1"/>
    </source>
</evidence>
<dbReference type="SUPFAM" id="SSF47413">
    <property type="entry name" value="lambda repressor-like DNA-binding domains"/>
    <property type="match status" value="1"/>
</dbReference>
<evidence type="ECO:0000256" key="2">
    <source>
        <dbReference type="SAM" id="MobiDB-lite"/>
    </source>
</evidence>
<protein>
    <submittedName>
        <fullName evidence="5">Helix-turn-helix domain-containing protein</fullName>
    </submittedName>
</protein>